<evidence type="ECO:0000313" key="2">
    <source>
        <dbReference type="Proteomes" id="UP001231649"/>
    </source>
</evidence>
<comment type="caution">
    <text evidence="1">The sequence shown here is derived from an EMBL/GenBank/DDBJ whole genome shotgun (WGS) entry which is preliminary data.</text>
</comment>
<dbReference type="EMBL" id="CM056780">
    <property type="protein sequence ID" value="KAJ8716143.1"/>
    <property type="molecule type" value="Genomic_DNA"/>
</dbReference>
<sequence>MFAKFFAFFALLALAFAAPNPEPKPQVVYSAGYYPTAGVVPYASYSSYSPVAYSAYSAVPGAVYVR</sequence>
<dbReference type="Proteomes" id="UP001231649">
    <property type="component" value="Chromosome 4"/>
</dbReference>
<gene>
    <name evidence="1" type="ORF">PYW08_013428</name>
</gene>
<accession>A0ACC2QGK6</accession>
<organism evidence="1 2">
    <name type="scientific">Mythimna loreyi</name>
    <dbReference type="NCBI Taxonomy" id="667449"/>
    <lineage>
        <taxon>Eukaryota</taxon>
        <taxon>Metazoa</taxon>
        <taxon>Ecdysozoa</taxon>
        <taxon>Arthropoda</taxon>
        <taxon>Hexapoda</taxon>
        <taxon>Insecta</taxon>
        <taxon>Pterygota</taxon>
        <taxon>Neoptera</taxon>
        <taxon>Endopterygota</taxon>
        <taxon>Lepidoptera</taxon>
        <taxon>Glossata</taxon>
        <taxon>Ditrysia</taxon>
        <taxon>Noctuoidea</taxon>
        <taxon>Noctuidae</taxon>
        <taxon>Noctuinae</taxon>
        <taxon>Hadenini</taxon>
        <taxon>Mythimna</taxon>
    </lineage>
</organism>
<keyword evidence="2" id="KW-1185">Reference proteome</keyword>
<reference evidence="1" key="1">
    <citation type="submission" date="2023-03" db="EMBL/GenBank/DDBJ databases">
        <title>Chromosome-level genomes of two armyworms, Mythimna separata and Mythimna loreyi, provide insights into the biosynthesis and reception of sex pheromones.</title>
        <authorList>
            <person name="Zhao H."/>
        </authorList>
    </citation>
    <scope>NUCLEOTIDE SEQUENCE</scope>
    <source>
        <strain evidence="1">BeijingLab</strain>
    </source>
</reference>
<name>A0ACC2QGK6_9NEOP</name>
<proteinExistence type="predicted"/>
<evidence type="ECO:0000313" key="1">
    <source>
        <dbReference type="EMBL" id="KAJ8716143.1"/>
    </source>
</evidence>
<protein>
    <submittedName>
        <fullName evidence="1">Uncharacterized protein</fullName>
    </submittedName>
</protein>